<name>A5N5F3_CLOK5</name>
<sequence>MGLSKETAQKLKYLWEDGHEIEWIETFIKIVNKDTKLVPFILTPEQKKFVEELVKYGIVLKSRQLGISVIIIALSIRQCIVYPNSNCLLVSHDQKSCNAIFDKLKQQFNSLPMWLKPKENANNRQEIKMANGSKISAVCAGNKDVGRGDTLHLVHLSEFAFWKMPEKQLNSITQALAPDGKLIIESTANGLNYFYNLYFQAKNNENSYKSFFFNWIDGSTLFEKDYENSVEIYKAKNNNELLKVEELNDEEKELVNLGATMEQLMWRRLKVASGGLDAFHMEYPSQDIEAFISTGANVFDNKRITEVQRSIKKNNYIPKNNITDLPLELQKFYGRSFFIYQIPQVGQKYYIGCDLSEGVGLDHSVVEVFSQDGEQVAEFYNNKVKPYQMAEIINMIGRYYNKALLNIERASGGNSCIERLRYNYKYLNMLKQKMFDERNKAIWRLGFETNSKSKNIIINDFIELFDTGAIKINSLRLLQEMQTFVINDTGNMGANSGSHDDCVMGTALALFALKDGRHYKW</sequence>
<evidence type="ECO:0000256" key="1">
    <source>
        <dbReference type="ARBA" id="ARBA00022612"/>
    </source>
</evidence>
<dbReference type="STRING" id="431943.CKL_0480"/>
<dbReference type="AlphaFoldDB" id="A5N5F3"/>
<dbReference type="Gene3D" id="3.40.50.300">
    <property type="entry name" value="P-loop containing nucleotide triphosphate hydrolases"/>
    <property type="match status" value="1"/>
</dbReference>
<dbReference type="KEGG" id="ckl:CKL_0480"/>
<evidence type="ECO:0000256" key="2">
    <source>
        <dbReference type="SAM" id="Coils"/>
    </source>
</evidence>
<reference evidence="4 5" key="1">
    <citation type="journal article" date="2008" name="Proc. Natl. Acad. Sci. U.S.A.">
        <title>The genome of Clostridium kluyveri, a strict anaerobe with unique metabolic features.</title>
        <authorList>
            <person name="Seedorf H."/>
            <person name="Fricke W.F."/>
            <person name="Veith B."/>
            <person name="Brueggemann H."/>
            <person name="Liesegang H."/>
            <person name="Strittmatter A."/>
            <person name="Miethke M."/>
            <person name="Buckel W."/>
            <person name="Hinderberger J."/>
            <person name="Li F."/>
            <person name="Hagemeier C."/>
            <person name="Thauer R.K."/>
            <person name="Gottschalk G."/>
        </authorList>
    </citation>
    <scope>NUCLEOTIDE SEQUENCE [LARGE SCALE GENOMIC DNA]</scope>
    <source>
        <strain evidence="5">ATCC 8527 / DSM 555 / NCIMB 10680</strain>
    </source>
</reference>
<protein>
    <recommendedName>
        <fullName evidence="3">Terminase large subunit gp17-like C-terminal domain-containing protein</fullName>
    </recommendedName>
</protein>
<dbReference type="InterPro" id="IPR035421">
    <property type="entry name" value="Terminase_6C"/>
</dbReference>
<dbReference type="Proteomes" id="UP000002411">
    <property type="component" value="Chromosome"/>
</dbReference>
<keyword evidence="5" id="KW-1185">Reference proteome</keyword>
<dbReference type="Pfam" id="PF17289">
    <property type="entry name" value="Terminase_6C"/>
    <property type="match status" value="1"/>
</dbReference>
<feature type="domain" description="Terminase large subunit gp17-like C-terminal" evidence="3">
    <location>
        <begin position="351"/>
        <end position="511"/>
    </location>
</feature>
<evidence type="ECO:0000313" key="5">
    <source>
        <dbReference type="Proteomes" id="UP000002411"/>
    </source>
</evidence>
<feature type="coiled-coil region" evidence="2">
    <location>
        <begin position="230"/>
        <end position="267"/>
    </location>
</feature>
<dbReference type="RefSeq" id="WP_011989049.1">
    <property type="nucleotide sequence ID" value="NC_009706.1"/>
</dbReference>
<keyword evidence="2" id="KW-0175">Coiled coil</keyword>
<evidence type="ECO:0000313" key="4">
    <source>
        <dbReference type="EMBL" id="EDK32534.1"/>
    </source>
</evidence>
<accession>A5N5F3</accession>
<keyword evidence="1" id="KW-1188">Viral release from host cell</keyword>
<dbReference type="eggNOG" id="COG4373">
    <property type="taxonomic scope" value="Bacteria"/>
</dbReference>
<evidence type="ECO:0000259" key="3">
    <source>
        <dbReference type="Pfam" id="PF17289"/>
    </source>
</evidence>
<dbReference type="HOGENOM" id="CLU_038244_0_0_9"/>
<dbReference type="EMBL" id="CP000673">
    <property type="protein sequence ID" value="EDK32534.1"/>
    <property type="molecule type" value="Genomic_DNA"/>
</dbReference>
<gene>
    <name evidence="4" type="ordered locus">CKL_0480</name>
</gene>
<dbReference type="InterPro" id="IPR027417">
    <property type="entry name" value="P-loop_NTPase"/>
</dbReference>
<dbReference type="Gene3D" id="3.30.420.240">
    <property type="match status" value="1"/>
</dbReference>
<organism evidence="4 5">
    <name type="scientific">Clostridium kluyveri (strain ATCC 8527 / DSM 555 / NBRC 12016 / NCIMB 10680 / K1)</name>
    <dbReference type="NCBI Taxonomy" id="431943"/>
    <lineage>
        <taxon>Bacteria</taxon>
        <taxon>Bacillati</taxon>
        <taxon>Bacillota</taxon>
        <taxon>Clostridia</taxon>
        <taxon>Eubacteriales</taxon>
        <taxon>Clostridiaceae</taxon>
        <taxon>Clostridium</taxon>
    </lineage>
</organism>
<proteinExistence type="predicted"/>